<dbReference type="SUPFAM" id="SSF52283">
    <property type="entry name" value="Formate/glycerate dehydrogenase catalytic domain-like"/>
    <property type="match status" value="1"/>
</dbReference>
<evidence type="ECO:0000256" key="3">
    <source>
        <dbReference type="ARBA" id="ARBA00023027"/>
    </source>
</evidence>
<evidence type="ECO:0000256" key="2">
    <source>
        <dbReference type="ARBA" id="ARBA00023002"/>
    </source>
</evidence>
<evidence type="ECO:0000256" key="1">
    <source>
        <dbReference type="ARBA" id="ARBA00005854"/>
    </source>
</evidence>
<name>A0ABW5V2D9_9BACI</name>
<proteinExistence type="inferred from homology"/>
<dbReference type="RefSeq" id="WP_382390252.1">
    <property type="nucleotide sequence ID" value="NZ_JBHUNA010000002.1"/>
</dbReference>
<evidence type="ECO:0000313" key="8">
    <source>
        <dbReference type="Proteomes" id="UP001597502"/>
    </source>
</evidence>
<dbReference type="PANTHER" id="PTHR43333:SF1">
    <property type="entry name" value="D-ISOMER SPECIFIC 2-HYDROXYACID DEHYDROGENASE NAD-BINDING DOMAIN-CONTAINING PROTEIN"/>
    <property type="match status" value="1"/>
</dbReference>
<dbReference type="SUPFAM" id="SSF51735">
    <property type="entry name" value="NAD(P)-binding Rossmann-fold domains"/>
    <property type="match status" value="1"/>
</dbReference>
<keyword evidence="3" id="KW-0520">NAD</keyword>
<dbReference type="EMBL" id="JBHUNA010000002">
    <property type="protein sequence ID" value="MFD2759605.1"/>
    <property type="molecule type" value="Genomic_DNA"/>
</dbReference>
<protein>
    <submittedName>
        <fullName evidence="7">D-2-hydroxyacid dehydrogenase</fullName>
    </submittedName>
</protein>
<evidence type="ECO:0000259" key="6">
    <source>
        <dbReference type="Pfam" id="PF02826"/>
    </source>
</evidence>
<dbReference type="InterPro" id="IPR006139">
    <property type="entry name" value="D-isomer_2_OHA_DH_cat_dom"/>
</dbReference>
<reference evidence="8" key="1">
    <citation type="journal article" date="2019" name="Int. J. Syst. Evol. Microbiol.">
        <title>The Global Catalogue of Microorganisms (GCM) 10K type strain sequencing project: providing services to taxonomists for standard genome sequencing and annotation.</title>
        <authorList>
            <consortium name="The Broad Institute Genomics Platform"/>
            <consortium name="The Broad Institute Genome Sequencing Center for Infectious Disease"/>
            <person name="Wu L."/>
            <person name="Ma J."/>
        </authorList>
    </citation>
    <scope>NUCLEOTIDE SEQUENCE [LARGE SCALE GENOMIC DNA]</scope>
    <source>
        <strain evidence="8">TISTR 1535</strain>
    </source>
</reference>
<gene>
    <name evidence="7" type="ORF">ACFSUO_01210</name>
</gene>
<organism evidence="7 8">
    <name type="scientific">Lentibacillus juripiscarius</name>
    <dbReference type="NCBI Taxonomy" id="257446"/>
    <lineage>
        <taxon>Bacteria</taxon>
        <taxon>Bacillati</taxon>
        <taxon>Bacillota</taxon>
        <taxon>Bacilli</taxon>
        <taxon>Bacillales</taxon>
        <taxon>Bacillaceae</taxon>
        <taxon>Lentibacillus</taxon>
    </lineage>
</organism>
<dbReference type="CDD" id="cd05300">
    <property type="entry name" value="2-Hacid_dh_1"/>
    <property type="match status" value="1"/>
</dbReference>
<keyword evidence="8" id="KW-1185">Reference proteome</keyword>
<sequence>MVILSSAKISEKHRTRLREHYPDETFIFCANMDEAKQDIGRADIFITFGEDLTAELISEAVRLRWIMVLSAGIDRLPFAAIKERGILVTNARGIHKVPMAEYAISMLLQVVRQQKQLMKNEAEQTWDRSVRMQELTEKTLVIAGTGAIGQEVARLAKAFRMTVYGISRSGKAVENVDQNVTHDELERVLPEADAVVSVLPSTPETKEFFTFDEFRVMPNRAIFLNMGRGDAVRENDLIKALREKEIAHAVLDVFEEEPLPEGHPFWQMDNVTVTPHISGISPHYQRRALAIFEENLEMFNENRDDYVNKIDVTRGY</sequence>
<evidence type="ECO:0000256" key="4">
    <source>
        <dbReference type="RuleBase" id="RU003719"/>
    </source>
</evidence>
<dbReference type="InterPro" id="IPR006140">
    <property type="entry name" value="D-isomer_DH_NAD-bd"/>
</dbReference>
<dbReference type="Proteomes" id="UP001597502">
    <property type="component" value="Unassembled WGS sequence"/>
</dbReference>
<feature type="domain" description="D-isomer specific 2-hydroxyacid dehydrogenase NAD-binding" evidence="6">
    <location>
        <begin position="104"/>
        <end position="278"/>
    </location>
</feature>
<dbReference type="Pfam" id="PF02826">
    <property type="entry name" value="2-Hacid_dh_C"/>
    <property type="match status" value="1"/>
</dbReference>
<accession>A0ABW5V2D9</accession>
<dbReference type="Pfam" id="PF00389">
    <property type="entry name" value="2-Hacid_dh"/>
    <property type="match status" value="1"/>
</dbReference>
<comment type="similarity">
    <text evidence="1 4">Belongs to the D-isomer specific 2-hydroxyacid dehydrogenase family.</text>
</comment>
<dbReference type="Gene3D" id="3.40.50.720">
    <property type="entry name" value="NAD(P)-binding Rossmann-like Domain"/>
    <property type="match status" value="2"/>
</dbReference>
<comment type="caution">
    <text evidence="7">The sequence shown here is derived from an EMBL/GenBank/DDBJ whole genome shotgun (WGS) entry which is preliminary data.</text>
</comment>
<evidence type="ECO:0000259" key="5">
    <source>
        <dbReference type="Pfam" id="PF00389"/>
    </source>
</evidence>
<dbReference type="InterPro" id="IPR036291">
    <property type="entry name" value="NAD(P)-bd_dom_sf"/>
</dbReference>
<dbReference type="PANTHER" id="PTHR43333">
    <property type="entry name" value="2-HACID_DH_C DOMAIN-CONTAINING PROTEIN"/>
    <property type="match status" value="1"/>
</dbReference>
<feature type="domain" description="D-isomer specific 2-hydroxyacid dehydrogenase catalytic" evidence="5">
    <location>
        <begin position="8"/>
        <end position="296"/>
    </location>
</feature>
<evidence type="ECO:0000313" key="7">
    <source>
        <dbReference type="EMBL" id="MFD2759605.1"/>
    </source>
</evidence>
<keyword evidence="2 4" id="KW-0560">Oxidoreductase</keyword>